<name>A0A1A9VAB8_GLOAU</name>
<dbReference type="AlphaFoldDB" id="A0A1A9VAB8"/>
<dbReference type="EnsemblMetazoa" id="GAUT030880-RA">
    <property type="protein sequence ID" value="GAUT030880-PA"/>
    <property type="gene ID" value="GAUT030880"/>
</dbReference>
<dbReference type="Proteomes" id="UP000078200">
    <property type="component" value="Unassembled WGS sequence"/>
</dbReference>
<sequence>MDSPGQNAEQMAYAHYEQAPNSIPISIFVRNEVCRRLWESGPFEYSCKEVHDSWDYHDTVRNNSTYLAHSMFLNYFVVKCLAFNHGKECIDYRAEAVIAQPENYSFGELGADIASNYEIFKRNSTHPMDNIDAVKIVSLAHFIYYKSEVPNPDGFEISKEILLRIMNYLNQLLYDNMETYVRVEYGGLIGNVNIMFHDEKDNIRTLYQIKVSRSDDLHCTLLQAQLYAYCYSKESGTTINKIIVYRPLSGLELIMDSNQIDLKKIGEIAYQ</sequence>
<keyword evidence="2" id="KW-1185">Reference proteome</keyword>
<organism evidence="1 2">
    <name type="scientific">Glossina austeni</name>
    <name type="common">Savannah tsetse fly</name>
    <dbReference type="NCBI Taxonomy" id="7395"/>
    <lineage>
        <taxon>Eukaryota</taxon>
        <taxon>Metazoa</taxon>
        <taxon>Ecdysozoa</taxon>
        <taxon>Arthropoda</taxon>
        <taxon>Hexapoda</taxon>
        <taxon>Insecta</taxon>
        <taxon>Pterygota</taxon>
        <taxon>Neoptera</taxon>
        <taxon>Endopterygota</taxon>
        <taxon>Diptera</taxon>
        <taxon>Brachycera</taxon>
        <taxon>Muscomorpha</taxon>
        <taxon>Hippoboscoidea</taxon>
        <taxon>Glossinidae</taxon>
        <taxon>Glossina</taxon>
    </lineage>
</organism>
<evidence type="ECO:0000313" key="2">
    <source>
        <dbReference type="Proteomes" id="UP000078200"/>
    </source>
</evidence>
<evidence type="ECO:0000313" key="1">
    <source>
        <dbReference type="EnsemblMetazoa" id="GAUT030880-PA"/>
    </source>
</evidence>
<dbReference type="VEuPathDB" id="VectorBase:GAUT030880"/>
<proteinExistence type="predicted"/>
<accession>A0A1A9VAB8</accession>
<protein>
    <submittedName>
        <fullName evidence="1">Uncharacterized protein</fullName>
    </submittedName>
</protein>
<reference evidence="1" key="1">
    <citation type="submission" date="2020-05" db="UniProtKB">
        <authorList>
            <consortium name="EnsemblMetazoa"/>
        </authorList>
    </citation>
    <scope>IDENTIFICATION</scope>
    <source>
        <strain evidence="1">TTRI</strain>
    </source>
</reference>